<feature type="transmembrane region" description="Helical" evidence="1">
    <location>
        <begin position="116"/>
        <end position="137"/>
    </location>
</feature>
<gene>
    <name evidence="2" type="ORF">PaecuDRAFT_3688</name>
</gene>
<dbReference type="Pfam" id="PF10067">
    <property type="entry name" value="DUF2306"/>
    <property type="match status" value="1"/>
</dbReference>
<proteinExistence type="predicted"/>
<dbReference type="EMBL" id="AEDD01000010">
    <property type="protein sequence ID" value="EFM09639.1"/>
    <property type="molecule type" value="Genomic_DNA"/>
</dbReference>
<feature type="transmembrane region" description="Helical" evidence="1">
    <location>
        <begin position="12"/>
        <end position="32"/>
    </location>
</feature>
<dbReference type="Proteomes" id="UP000005387">
    <property type="component" value="Unassembled WGS sequence"/>
</dbReference>
<organism evidence="2 3">
    <name type="scientific">Paenibacillus curdlanolyticus YK9</name>
    <dbReference type="NCBI Taxonomy" id="717606"/>
    <lineage>
        <taxon>Bacteria</taxon>
        <taxon>Bacillati</taxon>
        <taxon>Bacillota</taxon>
        <taxon>Bacilli</taxon>
        <taxon>Bacillales</taxon>
        <taxon>Paenibacillaceae</taxon>
        <taxon>Paenibacillus</taxon>
    </lineage>
</organism>
<reference evidence="2 3" key="1">
    <citation type="submission" date="2010-07" db="EMBL/GenBank/DDBJ databases">
        <title>The draft genome of Paenibacillus curdlanolyticus YK9.</title>
        <authorList>
            <consortium name="US DOE Joint Genome Institute (JGI-PGF)"/>
            <person name="Lucas S."/>
            <person name="Copeland A."/>
            <person name="Lapidus A."/>
            <person name="Cheng J.-F."/>
            <person name="Bruce D."/>
            <person name="Goodwin L."/>
            <person name="Pitluck S."/>
            <person name="Land M.L."/>
            <person name="Hauser L."/>
            <person name="Chang Y.-J."/>
            <person name="Jeffries C."/>
            <person name="Anderson I.J."/>
            <person name="Johnson E."/>
            <person name="Loganathan U."/>
            <person name="Mulhopadhyay B."/>
            <person name="Kyrpides N."/>
            <person name="Woyke T.J."/>
        </authorList>
    </citation>
    <scope>NUCLEOTIDE SEQUENCE [LARGE SCALE GENOMIC DNA]</scope>
    <source>
        <strain evidence="2 3">YK9</strain>
    </source>
</reference>
<evidence type="ECO:0008006" key="4">
    <source>
        <dbReference type="Google" id="ProtNLM"/>
    </source>
</evidence>
<evidence type="ECO:0000313" key="3">
    <source>
        <dbReference type="Proteomes" id="UP000005387"/>
    </source>
</evidence>
<dbReference type="RefSeq" id="WP_006039674.1">
    <property type="nucleotide sequence ID" value="NZ_AEDD01000010.1"/>
</dbReference>
<dbReference type="eggNOG" id="COG5395">
    <property type="taxonomic scope" value="Bacteria"/>
</dbReference>
<name>E0IDI4_9BACL</name>
<accession>E0IDI4</accession>
<evidence type="ECO:0000313" key="2">
    <source>
        <dbReference type="EMBL" id="EFM09639.1"/>
    </source>
</evidence>
<feature type="transmembrane region" description="Helical" evidence="1">
    <location>
        <begin position="185"/>
        <end position="204"/>
    </location>
</feature>
<keyword evidence="1" id="KW-0472">Membrane</keyword>
<keyword evidence="1" id="KW-1133">Transmembrane helix</keyword>
<dbReference type="InterPro" id="IPR018750">
    <property type="entry name" value="DUF2306_membrane"/>
</dbReference>
<keyword evidence="1" id="KW-0812">Transmembrane</keyword>
<sequence length="214" mass="23519">MNKQGSRGRAGGFGILAVLAVAIGLYALAFYGSPDGVKDQPFASEKGPMPDLWYSVLWAHAMSAGLALGIGWLQFVKRLRQRSPQLHRLVGYVYSVMLVIAGITGLYLAYYSDGGLSGHLGFGMLSALWLYTLYRALKSIIVDRDPLAHGSWMTRNYALTCAAVTLRIYTPLAGALFSLTDTNETFTVIAWLAWVPNLFAAEMINSRRVLRRHG</sequence>
<feature type="transmembrane region" description="Helical" evidence="1">
    <location>
        <begin position="89"/>
        <end position="110"/>
    </location>
</feature>
<dbReference type="STRING" id="717606.PaecuDRAFT_3688"/>
<protein>
    <recommendedName>
        <fullName evidence="4">DUF2306 domain-containing protein</fullName>
    </recommendedName>
</protein>
<feature type="transmembrane region" description="Helical" evidence="1">
    <location>
        <begin position="52"/>
        <end position="77"/>
    </location>
</feature>
<dbReference type="AlphaFoldDB" id="E0IDI4"/>
<keyword evidence="3" id="KW-1185">Reference proteome</keyword>
<evidence type="ECO:0000256" key="1">
    <source>
        <dbReference type="SAM" id="Phobius"/>
    </source>
</evidence>
<dbReference type="OrthoDB" id="195502at2"/>
<feature type="transmembrane region" description="Helical" evidence="1">
    <location>
        <begin position="157"/>
        <end position="179"/>
    </location>
</feature>